<dbReference type="Proteomes" id="UP001368500">
    <property type="component" value="Unassembled WGS sequence"/>
</dbReference>
<feature type="compositionally biased region" description="Low complexity" evidence="1">
    <location>
        <begin position="320"/>
        <end position="336"/>
    </location>
</feature>
<name>A0ABU9BHP7_9BURK</name>
<feature type="compositionally biased region" description="Low complexity" evidence="1">
    <location>
        <begin position="752"/>
        <end position="774"/>
    </location>
</feature>
<proteinExistence type="predicted"/>
<comment type="caution">
    <text evidence="2">The sequence shown here is derived from an EMBL/GenBank/DDBJ whole genome shotgun (WGS) entry which is preliminary data.</text>
</comment>
<protein>
    <submittedName>
        <fullName evidence="2">Uncharacterized protein</fullName>
    </submittedName>
</protein>
<feature type="region of interest" description="Disordered" evidence="1">
    <location>
        <begin position="318"/>
        <end position="339"/>
    </location>
</feature>
<organism evidence="2 3">
    <name type="scientific">Pseudaquabacterium rugosum</name>
    <dbReference type="NCBI Taxonomy" id="2984194"/>
    <lineage>
        <taxon>Bacteria</taxon>
        <taxon>Pseudomonadati</taxon>
        <taxon>Pseudomonadota</taxon>
        <taxon>Betaproteobacteria</taxon>
        <taxon>Burkholderiales</taxon>
        <taxon>Sphaerotilaceae</taxon>
        <taxon>Pseudaquabacterium</taxon>
    </lineage>
</organism>
<keyword evidence="3" id="KW-1185">Reference proteome</keyword>
<feature type="compositionally biased region" description="Basic residues" evidence="1">
    <location>
        <begin position="797"/>
        <end position="807"/>
    </location>
</feature>
<feature type="compositionally biased region" description="Basic and acidic residues" evidence="1">
    <location>
        <begin position="71"/>
        <end position="87"/>
    </location>
</feature>
<feature type="region of interest" description="Disordered" evidence="1">
    <location>
        <begin position="41"/>
        <end position="97"/>
    </location>
</feature>
<evidence type="ECO:0000313" key="3">
    <source>
        <dbReference type="Proteomes" id="UP001368500"/>
    </source>
</evidence>
<accession>A0ABU9BHP7</accession>
<reference evidence="2 3" key="1">
    <citation type="submission" date="2024-04" db="EMBL/GenBank/DDBJ databases">
        <title>Novel species of the genus Ideonella isolated from streams.</title>
        <authorList>
            <person name="Lu H."/>
        </authorList>
    </citation>
    <scope>NUCLEOTIDE SEQUENCE [LARGE SCALE GENOMIC DNA]</scope>
    <source>
        <strain evidence="2 3">BYS139W</strain>
    </source>
</reference>
<evidence type="ECO:0000313" key="2">
    <source>
        <dbReference type="EMBL" id="MEK8028175.1"/>
    </source>
</evidence>
<gene>
    <name evidence="2" type="ORF">AACH11_19615</name>
</gene>
<feature type="region of interest" description="Disordered" evidence="1">
    <location>
        <begin position="750"/>
        <end position="807"/>
    </location>
</feature>
<feature type="compositionally biased region" description="Low complexity" evidence="1">
    <location>
        <begin position="61"/>
        <end position="70"/>
    </location>
</feature>
<feature type="compositionally biased region" description="Low complexity" evidence="1">
    <location>
        <begin position="88"/>
        <end position="97"/>
    </location>
</feature>
<evidence type="ECO:0000256" key="1">
    <source>
        <dbReference type="SAM" id="MobiDB-lite"/>
    </source>
</evidence>
<sequence>MPLRTDSPTARPLLRRLALLLAGLCALGSGLVLPENAEAAPASTAKPKKSAKPATGRQAVATPRRAGSRAGAREARPSTTRGRDARRAAAAVPALSAAEAERQNAALAARTESRLTEERKAAEAAALRPDAPCGVRWQLHLGQGGAPARLSLHMATEAGVPLQLRLPVGWQALQALPDDEGQTPAWQEVAGDPSLRRLTSGSTGIATWRWTLRPEQTGPALRLGEGWYAALGQALLPAPVSADDEPRLQLLCVEVQGAAEGSPHMSSHGRAQGSRAQWRFVGTPQLAQRGLYAGGALRGLTRSVDGHGVRLLWPAELDEGGAPAAETPAPGAGESGTDPALPTAREALAERVLREMHHQRQFWRDEGPATQDVLLLPAPRGLAPEALAFDRALMLRLQPGPTAPDTRLDASLTEALLRQRLPDRLGPAVHHGRQDEAMRAWLSEGLIAYYRHRLPLVSGQQTLQDYADTLNARIARYLALPVIKADNVSVATGWMMDPALAELPALRGEFLALQWQAELRARRHPGLDALLRPLMLPPEQVRHEGLSSQPLASHRVVAALRRALDDSPLDGIERHIDRGQPFSFGPQALGPCFSQSLQPRPVWRLGFDRASLTLGVIRGLEPDGPAALAGVRDGMAVRGYLVAWGDVEQAVLLQVQEGSALRTLSWRPAGTRTVSVPVYRPQADALQATACKAWLGLTREEPAAEAHTADESPAAAAPATRCRSVKVVEKTRGANGRLVRKTVTRQDCQAVATRSGGSSSAKATARSAAKSTKSAKADKAARTAKATKATKADKTAKPRKPARTAAR</sequence>
<dbReference type="RefSeq" id="WP_341375959.1">
    <property type="nucleotide sequence ID" value="NZ_JBBUTF010000020.1"/>
</dbReference>
<dbReference type="EMBL" id="JBBUTF010000020">
    <property type="protein sequence ID" value="MEK8028175.1"/>
    <property type="molecule type" value="Genomic_DNA"/>
</dbReference>